<dbReference type="GO" id="GO:0003824">
    <property type="term" value="F:catalytic activity"/>
    <property type="evidence" value="ECO:0007669"/>
    <property type="project" value="InterPro"/>
</dbReference>
<dbReference type="PROSITE" id="PS51918">
    <property type="entry name" value="RADICAL_SAM"/>
    <property type="match status" value="1"/>
</dbReference>
<comment type="caution">
    <text evidence="5">The sequence shown here is derived from an EMBL/GenBank/DDBJ whole genome shotgun (WGS) entry which is preliminary data.</text>
</comment>
<feature type="domain" description="Radical SAM core" evidence="4">
    <location>
        <begin position="21"/>
        <end position="269"/>
    </location>
</feature>
<dbReference type="SFLD" id="SFLDS00029">
    <property type="entry name" value="Radical_SAM"/>
    <property type="match status" value="1"/>
</dbReference>
<dbReference type="PANTHER" id="PTHR43432">
    <property type="entry name" value="SLR0285 PROTEIN"/>
    <property type="match status" value="1"/>
</dbReference>
<protein>
    <submittedName>
        <fullName evidence="5">Radical SAM protein</fullName>
    </submittedName>
</protein>
<dbReference type="Pfam" id="PF04055">
    <property type="entry name" value="Radical_SAM"/>
    <property type="match status" value="1"/>
</dbReference>
<evidence type="ECO:0000313" key="5">
    <source>
        <dbReference type="EMBL" id="MBP3953279.1"/>
    </source>
</evidence>
<evidence type="ECO:0000256" key="3">
    <source>
        <dbReference type="ARBA" id="ARBA00023014"/>
    </source>
</evidence>
<dbReference type="Gene3D" id="3.80.30.30">
    <property type="match status" value="1"/>
</dbReference>
<name>A0A941AU13_9BACI</name>
<dbReference type="PANTHER" id="PTHR43432:SF3">
    <property type="entry name" value="SLR0285 PROTEIN"/>
    <property type="match status" value="1"/>
</dbReference>
<dbReference type="GO" id="GO:0051536">
    <property type="term" value="F:iron-sulfur cluster binding"/>
    <property type="evidence" value="ECO:0007669"/>
    <property type="project" value="UniProtKB-KW"/>
</dbReference>
<dbReference type="RefSeq" id="WP_210599136.1">
    <property type="nucleotide sequence ID" value="NZ_JAGKSQ010000011.1"/>
</dbReference>
<accession>A0A941AU13</accession>
<keyword evidence="2" id="KW-0408">Iron</keyword>
<evidence type="ECO:0000256" key="2">
    <source>
        <dbReference type="ARBA" id="ARBA00023004"/>
    </source>
</evidence>
<dbReference type="InterPro" id="IPR040086">
    <property type="entry name" value="MJ0683-like"/>
</dbReference>
<keyword evidence="1" id="KW-0479">Metal-binding</keyword>
<dbReference type="GO" id="GO:0046872">
    <property type="term" value="F:metal ion binding"/>
    <property type="evidence" value="ECO:0007669"/>
    <property type="project" value="UniProtKB-KW"/>
</dbReference>
<dbReference type="InterPro" id="IPR007197">
    <property type="entry name" value="rSAM"/>
</dbReference>
<dbReference type="Proteomes" id="UP000678228">
    <property type="component" value="Unassembled WGS sequence"/>
</dbReference>
<organism evidence="5 6">
    <name type="scientific">Halalkalibacter suaedae</name>
    <dbReference type="NCBI Taxonomy" id="2822140"/>
    <lineage>
        <taxon>Bacteria</taxon>
        <taxon>Bacillati</taxon>
        <taxon>Bacillota</taxon>
        <taxon>Bacilli</taxon>
        <taxon>Bacillales</taxon>
        <taxon>Bacillaceae</taxon>
        <taxon>Halalkalibacter</taxon>
    </lineage>
</organism>
<evidence type="ECO:0000259" key="4">
    <source>
        <dbReference type="PROSITE" id="PS51918"/>
    </source>
</evidence>
<dbReference type="SUPFAM" id="SSF102114">
    <property type="entry name" value="Radical SAM enzymes"/>
    <property type="match status" value="1"/>
</dbReference>
<dbReference type="InterPro" id="IPR006638">
    <property type="entry name" value="Elp3/MiaA/NifB-like_rSAM"/>
</dbReference>
<dbReference type="InterPro" id="IPR058240">
    <property type="entry name" value="rSAM_sf"/>
</dbReference>
<dbReference type="AlphaFoldDB" id="A0A941AU13"/>
<evidence type="ECO:0000313" key="6">
    <source>
        <dbReference type="Proteomes" id="UP000678228"/>
    </source>
</evidence>
<dbReference type="SMART" id="SM00729">
    <property type="entry name" value="Elp3"/>
    <property type="match status" value="1"/>
</dbReference>
<dbReference type="SFLD" id="SFLDG01084">
    <property type="entry name" value="Uncharacterised_Radical_SAM_Su"/>
    <property type="match status" value="1"/>
</dbReference>
<dbReference type="CDD" id="cd01335">
    <property type="entry name" value="Radical_SAM"/>
    <property type="match status" value="1"/>
</dbReference>
<keyword evidence="3" id="KW-0411">Iron-sulfur</keyword>
<sequence length="274" mass="31421">MSSVNVNYKEPKKILTPTSGFLYGYSHSLNPYSGCSFACSYCYVRQSPVGLFRNEEWGTWIDIKQGVQEKITKEINHLKKRGKPVTIFMSSSTDPYQPVEYKEKVTRTLLEAMVETPPDFLFVQTRSPLVTRDIDLFEKLSDRLRISMTIETDRDEIRKVFSPSAPPIQARLKAIRQLQEHNLPTQVAIAPILPFSEDYPRILSTVVDRVVVDDFTGDGSQGKRTERLKIKELYPEENIDMWYGPTTLATVIGKMKAVFEDDQVFISQDGFMPF</sequence>
<gene>
    <name evidence="5" type="ORF">J7W16_19315</name>
</gene>
<proteinExistence type="predicted"/>
<keyword evidence="6" id="KW-1185">Reference proteome</keyword>
<reference evidence="5" key="1">
    <citation type="submission" date="2021-03" db="EMBL/GenBank/DDBJ databases">
        <title>Bacillus suaedae sp. nov., isolated from Suaeda aralocaspica.</title>
        <authorList>
            <person name="Lei R.F.R."/>
        </authorList>
    </citation>
    <scope>NUCLEOTIDE SEQUENCE</scope>
    <source>
        <strain evidence="5">YZJH907-2</strain>
    </source>
</reference>
<dbReference type="EMBL" id="JAGKSQ010000011">
    <property type="protein sequence ID" value="MBP3953279.1"/>
    <property type="molecule type" value="Genomic_DNA"/>
</dbReference>
<evidence type="ECO:0000256" key="1">
    <source>
        <dbReference type="ARBA" id="ARBA00022723"/>
    </source>
</evidence>